<sequence>MRKKLKLKNAYKENYPLNGKIQGRSLLHAALEKYKEELYVILALALA</sequence>
<dbReference type="EMBL" id="LXQA010604403">
    <property type="protein sequence ID" value="MCI61691.1"/>
    <property type="molecule type" value="Genomic_DNA"/>
</dbReference>
<reference evidence="1 2" key="1">
    <citation type="journal article" date="2018" name="Front. Plant Sci.">
        <title>Red Clover (Trifolium pratense) and Zigzag Clover (T. medium) - A Picture of Genomic Similarities and Differences.</title>
        <authorList>
            <person name="Dluhosova J."/>
            <person name="Istvanek J."/>
            <person name="Nedelnik J."/>
            <person name="Repkova J."/>
        </authorList>
    </citation>
    <scope>NUCLEOTIDE SEQUENCE [LARGE SCALE GENOMIC DNA]</scope>
    <source>
        <strain evidence="2">cv. 10/8</strain>
        <tissue evidence="1">Leaf</tissue>
    </source>
</reference>
<proteinExistence type="predicted"/>
<name>A0A392TKL8_9FABA</name>
<dbReference type="AlphaFoldDB" id="A0A392TKL8"/>
<comment type="caution">
    <text evidence="1">The sequence shown here is derived from an EMBL/GenBank/DDBJ whole genome shotgun (WGS) entry which is preliminary data.</text>
</comment>
<protein>
    <submittedName>
        <fullName evidence="1">Uncharacterized protein</fullName>
    </submittedName>
</protein>
<accession>A0A392TKL8</accession>
<dbReference type="Proteomes" id="UP000265520">
    <property type="component" value="Unassembled WGS sequence"/>
</dbReference>
<organism evidence="1 2">
    <name type="scientific">Trifolium medium</name>
    <dbReference type="NCBI Taxonomy" id="97028"/>
    <lineage>
        <taxon>Eukaryota</taxon>
        <taxon>Viridiplantae</taxon>
        <taxon>Streptophyta</taxon>
        <taxon>Embryophyta</taxon>
        <taxon>Tracheophyta</taxon>
        <taxon>Spermatophyta</taxon>
        <taxon>Magnoliopsida</taxon>
        <taxon>eudicotyledons</taxon>
        <taxon>Gunneridae</taxon>
        <taxon>Pentapetalae</taxon>
        <taxon>rosids</taxon>
        <taxon>fabids</taxon>
        <taxon>Fabales</taxon>
        <taxon>Fabaceae</taxon>
        <taxon>Papilionoideae</taxon>
        <taxon>50 kb inversion clade</taxon>
        <taxon>NPAAA clade</taxon>
        <taxon>Hologalegina</taxon>
        <taxon>IRL clade</taxon>
        <taxon>Trifolieae</taxon>
        <taxon>Trifolium</taxon>
    </lineage>
</organism>
<evidence type="ECO:0000313" key="2">
    <source>
        <dbReference type="Proteomes" id="UP000265520"/>
    </source>
</evidence>
<keyword evidence="2" id="KW-1185">Reference proteome</keyword>
<evidence type="ECO:0000313" key="1">
    <source>
        <dbReference type="EMBL" id="MCI61691.1"/>
    </source>
</evidence>